<evidence type="ECO:0000256" key="1">
    <source>
        <dbReference type="SAM" id="MobiDB-lite"/>
    </source>
</evidence>
<feature type="compositionally biased region" description="Basic and acidic residues" evidence="1">
    <location>
        <begin position="224"/>
        <end position="235"/>
    </location>
</feature>
<keyword evidence="3" id="KW-1185">Reference proteome</keyword>
<reference evidence="2 3" key="1">
    <citation type="journal article" date="2013" name="Genome Announc.">
        <title>Draft Genome Sequence of Rhodococcus ruber Strain BKS 20-38.</title>
        <authorList>
            <person name="Bala M."/>
            <person name="Kumar S."/>
            <person name="Raghava G.P."/>
            <person name="Mayilraj S."/>
        </authorList>
    </citation>
    <scope>NUCLEOTIDE SEQUENCE [LARGE SCALE GENOMIC DNA]</scope>
    <source>
        <strain evidence="2 3">BKS 20-38</strain>
    </source>
</reference>
<comment type="caution">
    <text evidence="2">The sequence shown here is derived from an EMBL/GenBank/DDBJ whole genome shotgun (WGS) entry which is preliminary data.</text>
</comment>
<protein>
    <submittedName>
        <fullName evidence="2">Uncharacterized protein</fullName>
    </submittedName>
</protein>
<organism evidence="2 3">
    <name type="scientific">Rhodococcus ruber BKS 20-38</name>
    <dbReference type="NCBI Taxonomy" id="1278076"/>
    <lineage>
        <taxon>Bacteria</taxon>
        <taxon>Bacillati</taxon>
        <taxon>Actinomycetota</taxon>
        <taxon>Actinomycetes</taxon>
        <taxon>Mycobacteriales</taxon>
        <taxon>Nocardiaceae</taxon>
        <taxon>Rhodococcus</taxon>
    </lineage>
</organism>
<accession>M2ZA22</accession>
<evidence type="ECO:0000313" key="3">
    <source>
        <dbReference type="Proteomes" id="UP000011731"/>
    </source>
</evidence>
<proteinExistence type="predicted"/>
<evidence type="ECO:0000313" key="2">
    <source>
        <dbReference type="EMBL" id="EME64152.1"/>
    </source>
</evidence>
<sequence>MHRHAVVLDMQAHRAELCVDRAANPDPVAQRAYGCGGGVGELVEGQAGELESPAAVGFGVGMADCFGRRVRAEPGDVCAQGARRRIRLEFAGVDDFRPHPVPGDVVRGQHRGAVRGQEHHKEGLGVHHVGAHAVVHVGAADHFVRVVRPLSAEQGTCPGFGFGGGDGVDQVGAGRSAIGVPVAVALHVDPQADRLHARWERSQLVGVLIAVLDVDPQVRSRQRRPLDRAGLDGRRIGRGGFAGEDEAAEQVAVDRDAVGELGGEPLGHHGAVECAAGLSGRSHSFDEWSAWGPQ</sequence>
<dbReference type="AlphaFoldDB" id="M2ZA22"/>
<dbReference type="EMBL" id="AOEX01000039">
    <property type="protein sequence ID" value="EME64152.1"/>
    <property type="molecule type" value="Genomic_DNA"/>
</dbReference>
<name>M2ZA22_9NOCA</name>
<feature type="region of interest" description="Disordered" evidence="1">
    <location>
        <begin position="222"/>
        <end position="246"/>
    </location>
</feature>
<gene>
    <name evidence="2" type="ORF">G352_13370</name>
</gene>
<dbReference type="Proteomes" id="UP000011731">
    <property type="component" value="Unassembled WGS sequence"/>
</dbReference>